<accession>A0A413V9N6</accession>
<evidence type="ECO:0000313" key="3">
    <source>
        <dbReference type="Proteomes" id="UP000284379"/>
    </source>
</evidence>
<reference evidence="2 3" key="1">
    <citation type="submission" date="2018-08" db="EMBL/GenBank/DDBJ databases">
        <title>A genome reference for cultivated species of the human gut microbiota.</title>
        <authorList>
            <person name="Zou Y."/>
            <person name="Xue W."/>
            <person name="Luo G."/>
        </authorList>
    </citation>
    <scope>NUCLEOTIDE SEQUENCE [LARGE SCALE GENOMIC DNA]</scope>
    <source>
        <strain evidence="2 3">AM40-30BH</strain>
    </source>
</reference>
<evidence type="ECO:0000256" key="1">
    <source>
        <dbReference type="SAM" id="SignalP"/>
    </source>
</evidence>
<feature type="signal peptide" evidence="1">
    <location>
        <begin position="1"/>
        <end position="18"/>
    </location>
</feature>
<proteinExistence type="predicted"/>
<comment type="caution">
    <text evidence="2">The sequence shown here is derived from an EMBL/GenBank/DDBJ whole genome shotgun (WGS) entry which is preliminary data.</text>
</comment>
<gene>
    <name evidence="2" type="ORF">DW888_19015</name>
</gene>
<dbReference type="Proteomes" id="UP000284379">
    <property type="component" value="Unassembled WGS sequence"/>
</dbReference>
<organism evidence="2 3">
    <name type="scientific">Bacteroides nordii</name>
    <dbReference type="NCBI Taxonomy" id="291645"/>
    <lineage>
        <taxon>Bacteria</taxon>
        <taxon>Pseudomonadati</taxon>
        <taxon>Bacteroidota</taxon>
        <taxon>Bacteroidia</taxon>
        <taxon>Bacteroidales</taxon>
        <taxon>Bacteroidaceae</taxon>
        <taxon>Bacteroides</taxon>
    </lineage>
</organism>
<evidence type="ECO:0000313" key="2">
    <source>
        <dbReference type="EMBL" id="RHB30275.1"/>
    </source>
</evidence>
<sequence>MKKIILACMMLFPFMGIAAQESETRKQTTVNTSGDSIIILKGEGNVKIKIYEENICNDTRQEEKLFEGVYLTRIDSDRPSILDALPFAPKKRNRFDPHSSGFYMGFSRLTNDFYSFGPTGKVSLDAGKSWEIGANLFSSHIALTRDRHWGMTFGLGWGYTSFRLDGNQAFLKAEGSTGVFDGDEETMYNKSRLRYFHFRIPISIEWQTRINGRRPVFFAAGPEVEIRHGVKSMAKVNGHKETLGKGMYVHPVGINLLAQAGYGSLGFYLRYSTYGLFEKGKGPDVSPMAFGICWYW</sequence>
<protein>
    <recommendedName>
        <fullName evidence="4">PorT family protein</fullName>
    </recommendedName>
</protein>
<evidence type="ECO:0008006" key="4">
    <source>
        <dbReference type="Google" id="ProtNLM"/>
    </source>
</evidence>
<dbReference type="RefSeq" id="WP_122202237.1">
    <property type="nucleotide sequence ID" value="NZ_CABJFV010000028.1"/>
</dbReference>
<dbReference type="EMBL" id="QSGO01000028">
    <property type="protein sequence ID" value="RHB30275.1"/>
    <property type="molecule type" value="Genomic_DNA"/>
</dbReference>
<feature type="chain" id="PRO_5019566428" description="PorT family protein" evidence="1">
    <location>
        <begin position="19"/>
        <end position="296"/>
    </location>
</feature>
<name>A0A413V9N6_9BACE</name>
<keyword evidence="1" id="KW-0732">Signal</keyword>
<dbReference type="AlphaFoldDB" id="A0A413V9N6"/>